<accession>A0A7Y9I1S8</accession>
<proteinExistence type="predicted"/>
<dbReference type="EMBL" id="JACCBU010000001">
    <property type="protein sequence ID" value="NYE68673.1"/>
    <property type="molecule type" value="Genomic_DNA"/>
</dbReference>
<dbReference type="SUPFAM" id="SSF56112">
    <property type="entry name" value="Protein kinase-like (PK-like)"/>
    <property type="match status" value="1"/>
</dbReference>
<feature type="domain" description="Aminoglycoside phosphotransferase" evidence="1">
    <location>
        <begin position="36"/>
        <end position="247"/>
    </location>
</feature>
<keyword evidence="2" id="KW-0418">Kinase</keyword>
<evidence type="ECO:0000313" key="3">
    <source>
        <dbReference type="Proteomes" id="UP000569914"/>
    </source>
</evidence>
<evidence type="ECO:0000313" key="2">
    <source>
        <dbReference type="EMBL" id="NYE68673.1"/>
    </source>
</evidence>
<dbReference type="RefSeq" id="WP_179747565.1">
    <property type="nucleotide sequence ID" value="NZ_JACCBU010000001.1"/>
</dbReference>
<dbReference type="InterPro" id="IPR011009">
    <property type="entry name" value="Kinase-like_dom_sf"/>
</dbReference>
<dbReference type="InterPro" id="IPR002575">
    <property type="entry name" value="Aminoglycoside_PTrfase"/>
</dbReference>
<comment type="caution">
    <text evidence="2">The sequence shown here is derived from an EMBL/GenBank/DDBJ whole genome shotgun (WGS) entry which is preliminary data.</text>
</comment>
<gene>
    <name evidence="2" type="ORF">BKA15_000002</name>
</gene>
<keyword evidence="3" id="KW-1185">Reference proteome</keyword>
<dbReference type="Pfam" id="PF01636">
    <property type="entry name" value="APH"/>
    <property type="match status" value="1"/>
</dbReference>
<name>A0A7Y9I1S8_9ACTN</name>
<dbReference type="Gene3D" id="3.90.1200.10">
    <property type="match status" value="1"/>
</dbReference>
<protein>
    <submittedName>
        <fullName evidence="2">Aminoglycoside phosphotransferase (APT) family kinase protein</fullName>
    </submittedName>
</protein>
<organism evidence="2 3">
    <name type="scientific">Microlunatus parietis</name>
    <dbReference type="NCBI Taxonomy" id="682979"/>
    <lineage>
        <taxon>Bacteria</taxon>
        <taxon>Bacillati</taxon>
        <taxon>Actinomycetota</taxon>
        <taxon>Actinomycetes</taxon>
        <taxon>Propionibacteriales</taxon>
        <taxon>Propionibacteriaceae</taxon>
        <taxon>Microlunatus</taxon>
    </lineage>
</organism>
<evidence type="ECO:0000259" key="1">
    <source>
        <dbReference type="Pfam" id="PF01636"/>
    </source>
</evidence>
<dbReference type="GO" id="GO:0016301">
    <property type="term" value="F:kinase activity"/>
    <property type="evidence" value="ECO:0007669"/>
    <property type="project" value="UniProtKB-KW"/>
</dbReference>
<sequence>MPTTFEPTQELVRHINQSHGLRFVLRERCPEGLAGAWLLSDDDGRRAILKINTDMAHRMEQLPRLVDRVRAAGYPTPRWLAAGETADGTTYHVVDFVSGESMLRSRLTLRTVEHLIEVIERQAGLDPDPTENWSEYVWECAFGDGENDPRPMTRRLGQSGIELIARFEALLAPYVELKLPRHDMVHGDLNNSNVMCQNGEITGVIDAESLGSGTRALDYATLLPRLLQQGASPEIISAVRRAGREVAGPGVFAACGAAVAFDSVRSIYYQGRDQEPGVFAGVLADLHHFATVLTDA</sequence>
<reference evidence="2 3" key="1">
    <citation type="submission" date="2020-07" db="EMBL/GenBank/DDBJ databases">
        <title>Sequencing the genomes of 1000 actinobacteria strains.</title>
        <authorList>
            <person name="Klenk H.-P."/>
        </authorList>
    </citation>
    <scope>NUCLEOTIDE SEQUENCE [LARGE SCALE GENOMIC DNA]</scope>
    <source>
        <strain evidence="2 3">DSM 22083</strain>
    </source>
</reference>
<dbReference type="AlphaFoldDB" id="A0A7Y9I1S8"/>
<keyword evidence="2" id="KW-0808">Transferase</keyword>
<dbReference type="Proteomes" id="UP000569914">
    <property type="component" value="Unassembled WGS sequence"/>
</dbReference>